<accession>A0A4Y2TRZ4</accession>
<dbReference type="Pfam" id="PF07727">
    <property type="entry name" value="RVT_2"/>
    <property type="match status" value="1"/>
</dbReference>
<feature type="domain" description="Reverse transcriptase Ty1/copia-type" evidence="1">
    <location>
        <begin position="4"/>
        <end position="136"/>
    </location>
</feature>
<dbReference type="GO" id="GO:0071897">
    <property type="term" value="P:DNA biosynthetic process"/>
    <property type="evidence" value="ECO:0007669"/>
    <property type="project" value="UniProtKB-ARBA"/>
</dbReference>
<sequence>METSMKQPQGYEDGTQRVCKLKKSLYGLQQAPRYRNQKFKCFLQMNSNPCLFVNKDKSIFLILYVDDGRIVAKDDEKLQEFLKNLEETFNDRIEPVNYFLGLQIQHLDDGSISIHQENYCRKVRDFFNMLNANPVSVLFDKSLTCLDHLEKLQEDIPYRKAVGSLVYLAVVHKLLFTK</sequence>
<dbReference type="OrthoDB" id="6434303at2759"/>
<protein>
    <submittedName>
        <fullName evidence="2">Retrovirus-related Pol polyprotein from transposon TNT 1-94</fullName>
    </submittedName>
</protein>
<dbReference type="EMBL" id="BGPR01030013">
    <property type="protein sequence ID" value="GBO02220.1"/>
    <property type="molecule type" value="Genomic_DNA"/>
</dbReference>
<organism evidence="2 3">
    <name type="scientific">Araneus ventricosus</name>
    <name type="common">Orbweaver spider</name>
    <name type="synonym">Epeira ventricosa</name>
    <dbReference type="NCBI Taxonomy" id="182803"/>
    <lineage>
        <taxon>Eukaryota</taxon>
        <taxon>Metazoa</taxon>
        <taxon>Ecdysozoa</taxon>
        <taxon>Arthropoda</taxon>
        <taxon>Chelicerata</taxon>
        <taxon>Arachnida</taxon>
        <taxon>Araneae</taxon>
        <taxon>Araneomorphae</taxon>
        <taxon>Entelegynae</taxon>
        <taxon>Araneoidea</taxon>
        <taxon>Araneidae</taxon>
        <taxon>Araneus</taxon>
    </lineage>
</organism>
<dbReference type="InterPro" id="IPR043502">
    <property type="entry name" value="DNA/RNA_pol_sf"/>
</dbReference>
<dbReference type="SUPFAM" id="SSF56672">
    <property type="entry name" value="DNA/RNA polymerases"/>
    <property type="match status" value="1"/>
</dbReference>
<gene>
    <name evidence="2" type="primary">POLX_885</name>
    <name evidence="2" type="ORF">AVEN_16173_1</name>
</gene>
<evidence type="ECO:0000313" key="2">
    <source>
        <dbReference type="EMBL" id="GBO02220.1"/>
    </source>
</evidence>
<evidence type="ECO:0000313" key="3">
    <source>
        <dbReference type="Proteomes" id="UP000499080"/>
    </source>
</evidence>
<dbReference type="AlphaFoldDB" id="A0A4Y2TRZ4"/>
<proteinExistence type="predicted"/>
<dbReference type="InterPro" id="IPR013103">
    <property type="entry name" value="RVT_2"/>
</dbReference>
<reference evidence="2 3" key="1">
    <citation type="journal article" date="2019" name="Sci. Rep.">
        <title>Orb-weaving spider Araneus ventricosus genome elucidates the spidroin gene catalogue.</title>
        <authorList>
            <person name="Kono N."/>
            <person name="Nakamura H."/>
            <person name="Ohtoshi R."/>
            <person name="Moran D.A.P."/>
            <person name="Shinohara A."/>
            <person name="Yoshida Y."/>
            <person name="Fujiwara M."/>
            <person name="Mori M."/>
            <person name="Tomita M."/>
            <person name="Arakawa K."/>
        </authorList>
    </citation>
    <scope>NUCLEOTIDE SEQUENCE [LARGE SCALE GENOMIC DNA]</scope>
</reference>
<evidence type="ECO:0000259" key="1">
    <source>
        <dbReference type="Pfam" id="PF07727"/>
    </source>
</evidence>
<dbReference type="Proteomes" id="UP000499080">
    <property type="component" value="Unassembled WGS sequence"/>
</dbReference>
<comment type="caution">
    <text evidence="2">The sequence shown here is derived from an EMBL/GenBank/DDBJ whole genome shotgun (WGS) entry which is preliminary data.</text>
</comment>
<name>A0A4Y2TRZ4_ARAVE</name>
<keyword evidence="3" id="KW-1185">Reference proteome</keyword>